<keyword evidence="1" id="KW-0863">Zinc-finger</keyword>
<dbReference type="EMBL" id="LR899015">
    <property type="protein sequence ID" value="CAD7093919.1"/>
    <property type="molecule type" value="Genomic_DNA"/>
</dbReference>
<sequence length="325" mass="37308">MDRVSAKRNIKPFDGEKYSVWKFRIRALLTELNVVQVVDSEVPDEITEEWKIAERTAKSVIVEYLSDSFLSFAKEEHTTKVIISDLDAIYERKSVATQLALRKKLLSLKLQGDTKLIKHFTNFDDIIRDMLAAGAKLDETDKVAHLLLSLPNSYDGVITAIETLSNDSLSLAFVKTRLLDHEVKLTNEGRNLCEQVLHVENVSYNKKKFKQKGAMNKSDFNRHNNKINKLKFPKNTRKFDCHHCGRKGHIKKDCYYYKNSKSKFDKKNETMDKKSESSAKNAYASGFAFMIGDNYESDHVKNEIEFVIDSGASDHIINREDLAKD</sequence>
<dbReference type="GO" id="GO:0008270">
    <property type="term" value="F:zinc ion binding"/>
    <property type="evidence" value="ECO:0007669"/>
    <property type="project" value="UniProtKB-KW"/>
</dbReference>
<proteinExistence type="predicted"/>
<reference evidence="3 4" key="1">
    <citation type="submission" date="2020-11" db="EMBL/GenBank/DDBJ databases">
        <authorList>
            <person name="Wallbank WR R."/>
            <person name="Pardo Diaz C."/>
            <person name="Kozak K."/>
            <person name="Martin S."/>
            <person name="Jiggins C."/>
            <person name="Moest M."/>
            <person name="Warren A I."/>
            <person name="Generalovic N T."/>
            <person name="Byers J.R.P. K."/>
            <person name="Montejo-Kovacevich G."/>
            <person name="Yen C E."/>
        </authorList>
    </citation>
    <scope>NUCLEOTIDE SEQUENCE [LARGE SCALE GENOMIC DNA]</scope>
</reference>
<name>A0A7R8Z1S5_HERIL</name>
<evidence type="ECO:0000313" key="3">
    <source>
        <dbReference type="EMBL" id="CAD7093919.1"/>
    </source>
</evidence>
<dbReference type="Proteomes" id="UP000594454">
    <property type="component" value="Chromosome 7"/>
</dbReference>
<dbReference type="PANTHER" id="PTHR47481:SF34">
    <property type="entry name" value="CCHC-TYPE DOMAIN-CONTAINING PROTEIN"/>
    <property type="match status" value="1"/>
</dbReference>
<keyword evidence="1" id="KW-0479">Metal-binding</keyword>
<dbReference type="AlphaFoldDB" id="A0A7R8Z1S5"/>
<dbReference type="GO" id="GO:0003676">
    <property type="term" value="F:nucleic acid binding"/>
    <property type="evidence" value="ECO:0007669"/>
    <property type="project" value="InterPro"/>
</dbReference>
<keyword evidence="1" id="KW-0862">Zinc</keyword>
<gene>
    <name evidence="3" type="ORF">HERILL_LOCUS16174</name>
</gene>
<evidence type="ECO:0000259" key="2">
    <source>
        <dbReference type="PROSITE" id="PS50158"/>
    </source>
</evidence>
<evidence type="ECO:0000313" key="4">
    <source>
        <dbReference type="Proteomes" id="UP000594454"/>
    </source>
</evidence>
<dbReference type="InParanoid" id="A0A7R8Z1S5"/>
<feature type="domain" description="CCHC-type" evidence="2">
    <location>
        <begin position="241"/>
        <end position="254"/>
    </location>
</feature>
<dbReference type="SUPFAM" id="SSF57756">
    <property type="entry name" value="Retrovirus zinc finger-like domains"/>
    <property type="match status" value="1"/>
</dbReference>
<dbReference type="PROSITE" id="PS50158">
    <property type="entry name" value="ZF_CCHC"/>
    <property type="match status" value="1"/>
</dbReference>
<dbReference type="InterPro" id="IPR036875">
    <property type="entry name" value="Znf_CCHC_sf"/>
</dbReference>
<protein>
    <recommendedName>
        <fullName evidence="2">CCHC-type domain-containing protein</fullName>
    </recommendedName>
</protein>
<dbReference type="PANTHER" id="PTHR47481">
    <property type="match status" value="1"/>
</dbReference>
<evidence type="ECO:0000256" key="1">
    <source>
        <dbReference type="PROSITE-ProRule" id="PRU00047"/>
    </source>
</evidence>
<dbReference type="InterPro" id="IPR001878">
    <property type="entry name" value="Znf_CCHC"/>
</dbReference>
<keyword evidence="4" id="KW-1185">Reference proteome</keyword>
<dbReference type="Pfam" id="PF14223">
    <property type="entry name" value="Retrotran_gag_2"/>
    <property type="match status" value="1"/>
</dbReference>
<organism evidence="3 4">
    <name type="scientific">Hermetia illucens</name>
    <name type="common">Black soldier fly</name>
    <dbReference type="NCBI Taxonomy" id="343691"/>
    <lineage>
        <taxon>Eukaryota</taxon>
        <taxon>Metazoa</taxon>
        <taxon>Ecdysozoa</taxon>
        <taxon>Arthropoda</taxon>
        <taxon>Hexapoda</taxon>
        <taxon>Insecta</taxon>
        <taxon>Pterygota</taxon>
        <taxon>Neoptera</taxon>
        <taxon>Endopterygota</taxon>
        <taxon>Diptera</taxon>
        <taxon>Brachycera</taxon>
        <taxon>Stratiomyomorpha</taxon>
        <taxon>Stratiomyidae</taxon>
        <taxon>Hermetiinae</taxon>
        <taxon>Hermetia</taxon>
    </lineage>
</organism>
<accession>A0A7R8Z1S5</accession>